<dbReference type="Proteomes" id="UP001311232">
    <property type="component" value="Unassembled WGS sequence"/>
</dbReference>
<evidence type="ECO:0000313" key="2">
    <source>
        <dbReference type="EMBL" id="KAK5607769.1"/>
    </source>
</evidence>
<name>A0AAV9RFI5_9TELE</name>
<feature type="compositionally biased region" description="Basic and acidic residues" evidence="1">
    <location>
        <begin position="62"/>
        <end position="72"/>
    </location>
</feature>
<dbReference type="AlphaFoldDB" id="A0AAV9RFI5"/>
<protein>
    <submittedName>
        <fullName evidence="2">Uncharacterized protein</fullName>
    </submittedName>
</protein>
<keyword evidence="3" id="KW-1185">Reference proteome</keyword>
<evidence type="ECO:0000313" key="3">
    <source>
        <dbReference type="Proteomes" id="UP001311232"/>
    </source>
</evidence>
<reference evidence="2 3" key="1">
    <citation type="submission" date="2021-06" db="EMBL/GenBank/DDBJ databases">
        <authorList>
            <person name="Palmer J.M."/>
        </authorList>
    </citation>
    <scope>NUCLEOTIDE SEQUENCE [LARGE SCALE GENOMIC DNA]</scope>
    <source>
        <strain evidence="2 3">MEX-2019</strain>
        <tissue evidence="2">Muscle</tissue>
    </source>
</reference>
<feature type="compositionally biased region" description="Acidic residues" evidence="1">
    <location>
        <begin position="8"/>
        <end position="22"/>
    </location>
</feature>
<evidence type="ECO:0000256" key="1">
    <source>
        <dbReference type="SAM" id="MobiDB-lite"/>
    </source>
</evidence>
<feature type="non-terminal residue" evidence="2">
    <location>
        <position position="1"/>
    </location>
</feature>
<gene>
    <name evidence="2" type="ORF">CRENBAI_012186</name>
</gene>
<feature type="region of interest" description="Disordered" evidence="1">
    <location>
        <begin position="1"/>
        <end position="100"/>
    </location>
</feature>
<feature type="compositionally biased region" description="Basic and acidic residues" evidence="1">
    <location>
        <begin position="36"/>
        <end position="54"/>
    </location>
</feature>
<accession>A0AAV9RFI5</accession>
<sequence>PDFVETPEAYESDSSFDEDEPLADNPKKLIPNQLDVEIHHAHADSDIEAPDEKNPQPGPAPVKKEFLGDRGKPPAADIDSSSQGTAFSTPRRNSKSKVVF</sequence>
<comment type="caution">
    <text evidence="2">The sequence shown here is derived from an EMBL/GenBank/DDBJ whole genome shotgun (WGS) entry which is preliminary data.</text>
</comment>
<feature type="compositionally biased region" description="Polar residues" evidence="1">
    <location>
        <begin position="79"/>
        <end position="91"/>
    </location>
</feature>
<dbReference type="EMBL" id="JAHHUM010001962">
    <property type="protein sequence ID" value="KAK5607769.1"/>
    <property type="molecule type" value="Genomic_DNA"/>
</dbReference>
<organism evidence="2 3">
    <name type="scientific">Crenichthys baileyi</name>
    <name type="common">White River springfish</name>
    <dbReference type="NCBI Taxonomy" id="28760"/>
    <lineage>
        <taxon>Eukaryota</taxon>
        <taxon>Metazoa</taxon>
        <taxon>Chordata</taxon>
        <taxon>Craniata</taxon>
        <taxon>Vertebrata</taxon>
        <taxon>Euteleostomi</taxon>
        <taxon>Actinopterygii</taxon>
        <taxon>Neopterygii</taxon>
        <taxon>Teleostei</taxon>
        <taxon>Neoteleostei</taxon>
        <taxon>Acanthomorphata</taxon>
        <taxon>Ovalentaria</taxon>
        <taxon>Atherinomorphae</taxon>
        <taxon>Cyprinodontiformes</taxon>
        <taxon>Goodeidae</taxon>
        <taxon>Crenichthys</taxon>
    </lineage>
</organism>
<proteinExistence type="predicted"/>